<proteinExistence type="predicted"/>
<gene>
    <name evidence="1" type="ORF">GCM10009539_30210</name>
</gene>
<evidence type="ECO:0000313" key="1">
    <source>
        <dbReference type="EMBL" id="GAA0242732.1"/>
    </source>
</evidence>
<dbReference type="EMBL" id="BAAAGX010000010">
    <property type="protein sequence ID" value="GAA0242732.1"/>
    <property type="molecule type" value="Genomic_DNA"/>
</dbReference>
<keyword evidence="2" id="KW-1185">Reference proteome</keyword>
<comment type="caution">
    <text evidence="1">The sequence shown here is derived from an EMBL/GenBank/DDBJ whole genome shotgun (WGS) entry which is preliminary data.</text>
</comment>
<dbReference type="Proteomes" id="UP001500967">
    <property type="component" value="Unassembled WGS sequence"/>
</dbReference>
<organism evidence="1 2">
    <name type="scientific">Cryptosporangium japonicum</name>
    <dbReference type="NCBI Taxonomy" id="80872"/>
    <lineage>
        <taxon>Bacteria</taxon>
        <taxon>Bacillati</taxon>
        <taxon>Actinomycetota</taxon>
        <taxon>Actinomycetes</taxon>
        <taxon>Cryptosporangiales</taxon>
        <taxon>Cryptosporangiaceae</taxon>
        <taxon>Cryptosporangium</taxon>
    </lineage>
</organism>
<reference evidence="1 2" key="1">
    <citation type="journal article" date="2019" name="Int. J. Syst. Evol. Microbiol.">
        <title>The Global Catalogue of Microorganisms (GCM) 10K type strain sequencing project: providing services to taxonomists for standard genome sequencing and annotation.</title>
        <authorList>
            <consortium name="The Broad Institute Genomics Platform"/>
            <consortium name="The Broad Institute Genome Sequencing Center for Infectious Disease"/>
            <person name="Wu L."/>
            <person name="Ma J."/>
        </authorList>
    </citation>
    <scope>NUCLEOTIDE SEQUENCE [LARGE SCALE GENOMIC DNA]</scope>
    <source>
        <strain evidence="1 2">JCM 10425</strain>
    </source>
</reference>
<sequence>MSKTQSIRPPRFEEVRTCPARYLRRAGLVHQRDAGNGSYVRLRRDDLAGRFPGLLEAIRAACHPV</sequence>
<name>A0ABN0U916_9ACTN</name>
<evidence type="ECO:0000313" key="2">
    <source>
        <dbReference type="Proteomes" id="UP001500967"/>
    </source>
</evidence>
<accession>A0ABN0U916</accession>
<protein>
    <submittedName>
        <fullName evidence="1">Uncharacterized protein</fullName>
    </submittedName>
</protein>